<feature type="compositionally biased region" description="Basic and acidic residues" evidence="1">
    <location>
        <begin position="11"/>
        <end position="26"/>
    </location>
</feature>
<comment type="caution">
    <text evidence="2">The sequence shown here is derived from an EMBL/GenBank/DDBJ whole genome shotgun (WGS) entry which is preliminary data.</text>
</comment>
<protein>
    <recommendedName>
        <fullName evidence="4">Ribbon-helix-helix protein CopG domain-containing protein</fullName>
    </recommendedName>
</protein>
<feature type="region of interest" description="Disordered" evidence="1">
    <location>
        <begin position="1"/>
        <end position="26"/>
    </location>
</feature>
<evidence type="ECO:0000313" key="3">
    <source>
        <dbReference type="Proteomes" id="UP001595872"/>
    </source>
</evidence>
<sequence>MNKSEAPSADQSRDLSAHLEGPGARERVTVNLTAKGAAALTELMRLTGDTKTDVINRALSVYAYLEGVIAKDGKVYVREQDDADLERVRFL</sequence>
<dbReference type="EMBL" id="JBHSIT010000007">
    <property type="protein sequence ID" value="MFC4910520.1"/>
    <property type="molecule type" value="Genomic_DNA"/>
</dbReference>
<keyword evidence="3" id="KW-1185">Reference proteome</keyword>
<evidence type="ECO:0000313" key="2">
    <source>
        <dbReference type="EMBL" id="MFC4910520.1"/>
    </source>
</evidence>
<reference evidence="3" key="1">
    <citation type="journal article" date="2019" name="Int. J. Syst. Evol. Microbiol.">
        <title>The Global Catalogue of Microorganisms (GCM) 10K type strain sequencing project: providing services to taxonomists for standard genome sequencing and annotation.</title>
        <authorList>
            <consortium name="The Broad Institute Genomics Platform"/>
            <consortium name="The Broad Institute Genome Sequencing Center for Infectious Disease"/>
            <person name="Wu L."/>
            <person name="Ma J."/>
        </authorList>
    </citation>
    <scope>NUCLEOTIDE SEQUENCE [LARGE SCALE GENOMIC DNA]</scope>
    <source>
        <strain evidence="3">KLKA75</strain>
    </source>
</reference>
<gene>
    <name evidence="2" type="ORF">ACFPCY_24615</name>
</gene>
<evidence type="ECO:0008006" key="4">
    <source>
        <dbReference type="Google" id="ProtNLM"/>
    </source>
</evidence>
<evidence type="ECO:0000256" key="1">
    <source>
        <dbReference type="SAM" id="MobiDB-lite"/>
    </source>
</evidence>
<proteinExistence type="predicted"/>
<dbReference type="Proteomes" id="UP001595872">
    <property type="component" value="Unassembled WGS sequence"/>
</dbReference>
<organism evidence="2 3">
    <name type="scientific">Actinomadura gamaensis</name>
    <dbReference type="NCBI Taxonomy" id="1763541"/>
    <lineage>
        <taxon>Bacteria</taxon>
        <taxon>Bacillati</taxon>
        <taxon>Actinomycetota</taxon>
        <taxon>Actinomycetes</taxon>
        <taxon>Streptosporangiales</taxon>
        <taxon>Thermomonosporaceae</taxon>
        <taxon>Actinomadura</taxon>
    </lineage>
</organism>
<dbReference type="RefSeq" id="WP_378258937.1">
    <property type="nucleotide sequence ID" value="NZ_JBHSIT010000007.1"/>
</dbReference>
<name>A0ABV9U251_9ACTN</name>
<accession>A0ABV9U251</accession>